<dbReference type="NCBIfam" id="TIGR03971">
    <property type="entry name" value="SDR_subfam_1"/>
    <property type="match status" value="1"/>
</dbReference>
<organism evidence="4 5">
    <name type="scientific">Pseudonocardia ailaonensis</name>
    <dbReference type="NCBI Taxonomy" id="367279"/>
    <lineage>
        <taxon>Bacteria</taxon>
        <taxon>Bacillati</taxon>
        <taxon>Actinomycetota</taxon>
        <taxon>Actinomycetes</taxon>
        <taxon>Pseudonocardiales</taxon>
        <taxon>Pseudonocardiaceae</taxon>
        <taxon>Pseudonocardia</taxon>
    </lineage>
</organism>
<dbReference type="RefSeq" id="WP_344415788.1">
    <property type="nucleotide sequence ID" value="NZ_BAAAQK010000005.1"/>
</dbReference>
<dbReference type="CDD" id="cd05233">
    <property type="entry name" value="SDR_c"/>
    <property type="match status" value="1"/>
</dbReference>
<dbReference type="EMBL" id="BAAAQK010000005">
    <property type="protein sequence ID" value="GAA1844833.1"/>
    <property type="molecule type" value="Genomic_DNA"/>
</dbReference>
<dbReference type="PANTHER" id="PTHR24321">
    <property type="entry name" value="DEHYDROGENASES, SHORT CHAIN"/>
    <property type="match status" value="1"/>
</dbReference>
<dbReference type="PRINTS" id="PR00080">
    <property type="entry name" value="SDRFAMILY"/>
</dbReference>
<keyword evidence="5" id="KW-1185">Reference proteome</keyword>
<dbReference type="SUPFAM" id="SSF51735">
    <property type="entry name" value="NAD(P)-binding Rossmann-fold domains"/>
    <property type="match status" value="1"/>
</dbReference>
<dbReference type="NCBIfam" id="NF009467">
    <property type="entry name" value="PRK12826.1-3"/>
    <property type="match status" value="1"/>
</dbReference>
<dbReference type="Gene3D" id="3.40.50.720">
    <property type="entry name" value="NAD(P)-binding Rossmann-like Domain"/>
    <property type="match status" value="1"/>
</dbReference>
<keyword evidence="2" id="KW-0560">Oxidoreductase</keyword>
<gene>
    <name evidence="4" type="ORF">GCM10009836_25410</name>
</gene>
<dbReference type="Proteomes" id="UP001500449">
    <property type="component" value="Unassembled WGS sequence"/>
</dbReference>
<comment type="caution">
    <text evidence="4">The sequence shown here is derived from an EMBL/GenBank/DDBJ whole genome shotgun (WGS) entry which is preliminary data.</text>
</comment>
<evidence type="ECO:0000256" key="1">
    <source>
        <dbReference type="ARBA" id="ARBA00006484"/>
    </source>
</evidence>
<sequence length="278" mass="29534">MTGRLEGKVAFITGAARGQGRAHAVKLASEGADIVGLDICGQIDSVDYPMSTPEDLQETVELVEKHGRRMIAGAGDVRDIESLRALYAEGEATFGHVDLVVANAGIMPIWGRDSDTMLAWQDSLDVMLTGVLHTVETAYPRLLEQGTGGSIVLTGSMAALKPMMRTLGGRTLGGLGYSAAKAAVVNLAQNYASILAAHHIRVNVVHPTGVNTPMTDNPMVHERFGTIDPDDKLAVANAMPVRFVEPQDIADAVAFLCSDEARFVTGAELRVDAGSRLR</sequence>
<dbReference type="InterPro" id="IPR036291">
    <property type="entry name" value="NAD(P)-bd_dom_sf"/>
</dbReference>
<evidence type="ECO:0000313" key="4">
    <source>
        <dbReference type="EMBL" id="GAA1844833.1"/>
    </source>
</evidence>
<dbReference type="PANTHER" id="PTHR24321:SF8">
    <property type="entry name" value="ESTRADIOL 17-BETA-DEHYDROGENASE 8-RELATED"/>
    <property type="match status" value="1"/>
</dbReference>
<dbReference type="PRINTS" id="PR00081">
    <property type="entry name" value="GDHRDH"/>
</dbReference>
<reference evidence="4 5" key="1">
    <citation type="journal article" date="2019" name="Int. J. Syst. Evol. Microbiol.">
        <title>The Global Catalogue of Microorganisms (GCM) 10K type strain sequencing project: providing services to taxonomists for standard genome sequencing and annotation.</title>
        <authorList>
            <consortium name="The Broad Institute Genomics Platform"/>
            <consortium name="The Broad Institute Genome Sequencing Center for Infectious Disease"/>
            <person name="Wu L."/>
            <person name="Ma J."/>
        </authorList>
    </citation>
    <scope>NUCLEOTIDE SEQUENCE [LARGE SCALE GENOMIC DNA]</scope>
    <source>
        <strain evidence="4 5">JCM 16009</strain>
    </source>
</reference>
<evidence type="ECO:0000256" key="3">
    <source>
        <dbReference type="ARBA" id="ARBA00023027"/>
    </source>
</evidence>
<protein>
    <submittedName>
        <fullName evidence="4">Mycofactocin-coupled SDR family oxidoreductase</fullName>
    </submittedName>
</protein>
<comment type="similarity">
    <text evidence="1">Belongs to the short-chain dehydrogenases/reductases (SDR) family.</text>
</comment>
<name>A0ABN2MZQ1_9PSEU</name>
<evidence type="ECO:0000313" key="5">
    <source>
        <dbReference type="Proteomes" id="UP001500449"/>
    </source>
</evidence>
<accession>A0ABN2MZQ1</accession>
<dbReference type="InterPro" id="IPR023985">
    <property type="entry name" value="SDR_subfam_1"/>
</dbReference>
<proteinExistence type="inferred from homology"/>
<dbReference type="Pfam" id="PF13561">
    <property type="entry name" value="adh_short_C2"/>
    <property type="match status" value="1"/>
</dbReference>
<evidence type="ECO:0000256" key="2">
    <source>
        <dbReference type="ARBA" id="ARBA00023002"/>
    </source>
</evidence>
<dbReference type="InterPro" id="IPR002347">
    <property type="entry name" value="SDR_fam"/>
</dbReference>
<keyword evidence="3" id="KW-0520">NAD</keyword>